<evidence type="ECO:0000313" key="3">
    <source>
        <dbReference type="Proteomes" id="UP001388366"/>
    </source>
</evidence>
<comment type="caution">
    <text evidence="2">The sequence shown here is derived from an EMBL/GenBank/DDBJ whole genome shotgun (WGS) entry which is preliminary data.</text>
</comment>
<reference evidence="2 3" key="1">
    <citation type="submission" date="2024-03" db="EMBL/GenBank/DDBJ databases">
        <title>Community enrichment and isolation of bacterial strains for fucoidan degradation.</title>
        <authorList>
            <person name="Sichert A."/>
        </authorList>
    </citation>
    <scope>NUCLEOTIDE SEQUENCE [LARGE SCALE GENOMIC DNA]</scope>
    <source>
        <strain evidence="2 3">AS81</strain>
    </source>
</reference>
<keyword evidence="1" id="KW-0812">Transmembrane</keyword>
<organism evidence="2 3">
    <name type="scientific">Pseudoalteromonas neustonica</name>
    <dbReference type="NCBI Taxonomy" id="1840331"/>
    <lineage>
        <taxon>Bacteria</taxon>
        <taxon>Pseudomonadati</taxon>
        <taxon>Pseudomonadota</taxon>
        <taxon>Gammaproteobacteria</taxon>
        <taxon>Alteromonadales</taxon>
        <taxon>Pseudoalteromonadaceae</taxon>
        <taxon>Pseudoalteromonas</taxon>
    </lineage>
</organism>
<feature type="transmembrane region" description="Helical" evidence="1">
    <location>
        <begin position="12"/>
        <end position="32"/>
    </location>
</feature>
<dbReference type="InterPro" id="IPR025695">
    <property type="entry name" value="DoxX-like"/>
</dbReference>
<protein>
    <submittedName>
        <fullName evidence="2">DoxX-like family protein</fullName>
    </submittedName>
</protein>
<proteinExistence type="predicted"/>
<dbReference type="Proteomes" id="UP001388366">
    <property type="component" value="Unassembled WGS sequence"/>
</dbReference>
<gene>
    <name evidence="2" type="ORF">WNY63_16480</name>
</gene>
<dbReference type="RefSeq" id="WP_342884326.1">
    <property type="nucleotide sequence ID" value="NZ_JBBMQU010000035.1"/>
</dbReference>
<feature type="transmembrane region" description="Helical" evidence="1">
    <location>
        <begin position="76"/>
        <end position="95"/>
    </location>
</feature>
<evidence type="ECO:0000256" key="1">
    <source>
        <dbReference type="SAM" id="Phobius"/>
    </source>
</evidence>
<feature type="transmembrane region" description="Helical" evidence="1">
    <location>
        <begin position="101"/>
        <end position="121"/>
    </location>
</feature>
<sequence length="131" mass="14314">MYNFKQATLLYATKYALAFLWIFTGLTSVYFAPDVGSEILAGANIVGLPAKAAIYAGGMLDIALGLWLVTSFKTQVCCLVQVAVIITYTALLTLIDASFWLHPFGPITKNIPIVVLICFLFSENKSQITIK</sequence>
<evidence type="ECO:0000313" key="2">
    <source>
        <dbReference type="EMBL" id="MEM5552322.1"/>
    </source>
</evidence>
<dbReference type="EMBL" id="JBBMQU010000035">
    <property type="protein sequence ID" value="MEM5552322.1"/>
    <property type="molecule type" value="Genomic_DNA"/>
</dbReference>
<name>A0ABU9U5K6_9GAMM</name>
<keyword evidence="3" id="KW-1185">Reference proteome</keyword>
<feature type="transmembrane region" description="Helical" evidence="1">
    <location>
        <begin position="52"/>
        <end position="69"/>
    </location>
</feature>
<accession>A0ABU9U5K6</accession>
<dbReference type="Pfam" id="PF13781">
    <property type="entry name" value="DoxX_3"/>
    <property type="match status" value="1"/>
</dbReference>
<keyword evidence="1" id="KW-0472">Membrane</keyword>
<keyword evidence="1" id="KW-1133">Transmembrane helix</keyword>